<dbReference type="InterPro" id="IPR000262">
    <property type="entry name" value="FMN-dep_DH"/>
</dbReference>
<dbReference type="EC" id="1.1.2.3" evidence="15"/>
<comment type="cofactor">
    <cofactor evidence="2">
        <name>heme b</name>
        <dbReference type="ChEBI" id="CHEBI:60344"/>
    </cofactor>
</comment>
<evidence type="ECO:0000313" key="19">
    <source>
        <dbReference type="Proteomes" id="UP000565441"/>
    </source>
</evidence>
<evidence type="ECO:0000256" key="15">
    <source>
        <dbReference type="ARBA" id="ARBA00066458"/>
    </source>
</evidence>
<evidence type="ECO:0000256" key="4">
    <source>
        <dbReference type="ARBA" id="ARBA00011881"/>
    </source>
</evidence>
<evidence type="ECO:0000259" key="17">
    <source>
        <dbReference type="PROSITE" id="PS51349"/>
    </source>
</evidence>
<dbReference type="InterPro" id="IPR013785">
    <property type="entry name" value="Aldolase_TIM"/>
</dbReference>
<keyword evidence="19" id="KW-1185">Reference proteome</keyword>
<keyword evidence="6" id="KW-0285">Flavoprotein</keyword>
<keyword evidence="7" id="KW-0288">FMN</keyword>
<dbReference type="SUPFAM" id="SSF51395">
    <property type="entry name" value="FMN-linked oxidoreductases"/>
    <property type="match status" value="1"/>
</dbReference>
<dbReference type="Proteomes" id="UP000565441">
    <property type="component" value="Unassembled WGS sequence"/>
</dbReference>
<evidence type="ECO:0000256" key="16">
    <source>
        <dbReference type="ARBA" id="ARBA00068515"/>
    </source>
</evidence>
<comment type="similarity">
    <text evidence="14">In the N-terminal section; belongs to the cytochrome b5 family.</text>
</comment>
<dbReference type="EMBL" id="JAACJP010000013">
    <property type="protein sequence ID" value="KAF5380429.1"/>
    <property type="molecule type" value="Genomic_DNA"/>
</dbReference>
<evidence type="ECO:0000256" key="8">
    <source>
        <dbReference type="ARBA" id="ARBA00022723"/>
    </source>
</evidence>
<comment type="cofactor">
    <cofactor evidence="1">
        <name>FMN</name>
        <dbReference type="ChEBI" id="CHEBI:58210"/>
    </cofactor>
</comment>
<comment type="caution">
    <text evidence="18">The sequence shown here is derived from an EMBL/GenBank/DDBJ whole genome shotgun (WGS) entry which is preliminary data.</text>
</comment>
<dbReference type="GO" id="GO:0004460">
    <property type="term" value="F:L-lactate dehydrogenase (cytochrome) activity"/>
    <property type="evidence" value="ECO:0007669"/>
    <property type="project" value="UniProtKB-EC"/>
</dbReference>
<comment type="subunit">
    <text evidence="4">Homotetramer.</text>
</comment>
<dbReference type="SUPFAM" id="SSF55856">
    <property type="entry name" value="Cytochrome b5-like heme/steroid binding domain"/>
    <property type="match status" value="1"/>
</dbReference>
<keyword evidence="5" id="KW-0349">Heme</keyword>
<comment type="subcellular location">
    <subcellularLocation>
        <location evidence="3">Mitochondrion intermembrane space</location>
    </subcellularLocation>
</comment>
<dbReference type="InterPro" id="IPR037458">
    <property type="entry name" value="L-MDH/L-LDH_FMN-bd"/>
</dbReference>
<comment type="similarity">
    <text evidence="13">In the C-terminal section; belongs to the FMN-dependent alpha-hydroxy acid dehydrogenase family.</text>
</comment>
<evidence type="ECO:0000256" key="13">
    <source>
        <dbReference type="ARBA" id="ARBA00061137"/>
    </source>
</evidence>
<evidence type="ECO:0000256" key="9">
    <source>
        <dbReference type="ARBA" id="ARBA00023002"/>
    </source>
</evidence>
<comment type="catalytic activity">
    <reaction evidence="12">
        <text>(S)-lactate + 2 Fe(III)-[cytochrome c] = 2 Fe(II)-[cytochrome c] + pyruvate + 2 H(+)</text>
        <dbReference type="Rhea" id="RHEA:19909"/>
        <dbReference type="Rhea" id="RHEA-COMP:10350"/>
        <dbReference type="Rhea" id="RHEA-COMP:14399"/>
        <dbReference type="ChEBI" id="CHEBI:15361"/>
        <dbReference type="ChEBI" id="CHEBI:15378"/>
        <dbReference type="ChEBI" id="CHEBI:16651"/>
        <dbReference type="ChEBI" id="CHEBI:29033"/>
        <dbReference type="ChEBI" id="CHEBI:29034"/>
        <dbReference type="EC" id="1.1.2.3"/>
    </reaction>
    <physiologicalReaction direction="left-to-right" evidence="12">
        <dbReference type="Rhea" id="RHEA:19910"/>
    </physiologicalReaction>
</comment>
<evidence type="ECO:0000313" key="18">
    <source>
        <dbReference type="EMBL" id="KAF5380429.1"/>
    </source>
</evidence>
<protein>
    <recommendedName>
        <fullName evidence="16">L-lactate dehydrogenase (cytochrome)</fullName>
        <ecNumber evidence="15">1.1.2.3</ecNumber>
    </recommendedName>
</protein>
<dbReference type="GO" id="GO:0006089">
    <property type="term" value="P:lactate metabolic process"/>
    <property type="evidence" value="ECO:0007669"/>
    <property type="project" value="TreeGrafter"/>
</dbReference>
<evidence type="ECO:0000256" key="5">
    <source>
        <dbReference type="ARBA" id="ARBA00022617"/>
    </source>
</evidence>
<dbReference type="FunFam" id="3.20.20.70:FF:000062">
    <property type="entry name" value="Cytochrome b2, mitochondrial, putative"/>
    <property type="match status" value="1"/>
</dbReference>
<keyword evidence="11" id="KW-0496">Mitochondrion</keyword>
<dbReference type="InterPro" id="IPR008259">
    <property type="entry name" value="FMN_hydac_DH_AS"/>
</dbReference>
<dbReference type="PROSITE" id="PS51349">
    <property type="entry name" value="FMN_HYDROXY_ACID_DH_2"/>
    <property type="match status" value="1"/>
</dbReference>
<keyword evidence="10" id="KW-0408">Iron</keyword>
<dbReference type="InterPro" id="IPR036400">
    <property type="entry name" value="Cyt_B5-like_heme/steroid_sf"/>
</dbReference>
<dbReference type="AlphaFoldDB" id="A0A8H5HBV5"/>
<accession>A0A8H5HBV5</accession>
<evidence type="ECO:0000256" key="6">
    <source>
        <dbReference type="ARBA" id="ARBA00022630"/>
    </source>
</evidence>
<evidence type="ECO:0000256" key="2">
    <source>
        <dbReference type="ARBA" id="ARBA00001970"/>
    </source>
</evidence>
<dbReference type="OrthoDB" id="1925334at2759"/>
<evidence type="ECO:0000256" key="10">
    <source>
        <dbReference type="ARBA" id="ARBA00023004"/>
    </source>
</evidence>
<dbReference type="PANTHER" id="PTHR10578:SF148">
    <property type="entry name" value="L-LACTATE DEHYDROGENASE (CYTOCHROME)"/>
    <property type="match status" value="1"/>
</dbReference>
<dbReference type="Gene3D" id="3.10.120.10">
    <property type="entry name" value="Cytochrome b5-like heme/steroid binding domain"/>
    <property type="match status" value="1"/>
</dbReference>
<dbReference type="PROSITE" id="PS00557">
    <property type="entry name" value="FMN_HYDROXY_ACID_DH_1"/>
    <property type="match status" value="1"/>
</dbReference>
<evidence type="ECO:0000256" key="7">
    <source>
        <dbReference type="ARBA" id="ARBA00022643"/>
    </source>
</evidence>
<dbReference type="GO" id="GO:0046872">
    <property type="term" value="F:metal ion binding"/>
    <property type="evidence" value="ECO:0007669"/>
    <property type="project" value="UniProtKB-KW"/>
</dbReference>
<dbReference type="InterPro" id="IPR037396">
    <property type="entry name" value="FMN_HAD"/>
</dbReference>
<evidence type="ECO:0000256" key="3">
    <source>
        <dbReference type="ARBA" id="ARBA00004569"/>
    </source>
</evidence>
<evidence type="ECO:0000256" key="1">
    <source>
        <dbReference type="ARBA" id="ARBA00001917"/>
    </source>
</evidence>
<gene>
    <name evidence="18" type="ORF">D9615_004668</name>
</gene>
<name>A0A8H5HBV5_9AGAR</name>
<dbReference type="Pfam" id="PF01070">
    <property type="entry name" value="FMN_dh"/>
    <property type="match status" value="1"/>
</dbReference>
<evidence type="ECO:0000256" key="11">
    <source>
        <dbReference type="ARBA" id="ARBA00023128"/>
    </source>
</evidence>
<dbReference type="Gene3D" id="3.20.20.70">
    <property type="entry name" value="Aldolase class I"/>
    <property type="match status" value="1"/>
</dbReference>
<evidence type="ECO:0000256" key="12">
    <source>
        <dbReference type="ARBA" id="ARBA00052399"/>
    </source>
</evidence>
<proteinExistence type="inferred from homology"/>
<dbReference type="PANTHER" id="PTHR10578">
    <property type="entry name" value="S -2-HYDROXY-ACID OXIDASE-RELATED"/>
    <property type="match status" value="1"/>
</dbReference>
<sequence>MFTMSQNSWMPRSVLNDPCRPSWQAFVLSDAELALNLSPGGSKIILKYAGKDATQEYDPIHPPDAITTNLPPEKHLGPVAPDTVEKVQIVITDEEKARQARIAARPPLDEILNLHDFEAIARQVMAEKAWAYYSSAADDEITNRENHAAYHRPRILRDVTKVDWSTTILGHKSSMPLYITATALGKLGHPDGEMILTRAAAKHGVIQMIPTLASCSFDEIVDAAQPGQVQFFQLYVNKDRNITKRLVQHAEKRGIKGLFITVDAPQLGRREKDMRMKFEAEDPSEVSKTGSKGVDRSQGAARAISSFIDPGLNWNDLKWFKDITAMPLILKGVQCWEDALEAYDLNLAGVVLSNHGGRQLDFARSGIEILVEVVEKLKEKRGLTFPNEQFQLFVDGGVRRATDVLKAVALGATAVGVGRPFLYAYSSYGPEGMDKALQILHDEFEMNLRLLGAPTIRDVVPEMVDASNIHSHLVAVPGDRLYDSNYESMQHATLRELKPKL</sequence>
<keyword evidence="9" id="KW-0560">Oxidoreductase</keyword>
<feature type="domain" description="FMN hydroxy acid dehydrogenase" evidence="17">
    <location>
        <begin position="106"/>
        <end position="469"/>
    </location>
</feature>
<organism evidence="18 19">
    <name type="scientific">Tricholomella constricta</name>
    <dbReference type="NCBI Taxonomy" id="117010"/>
    <lineage>
        <taxon>Eukaryota</taxon>
        <taxon>Fungi</taxon>
        <taxon>Dikarya</taxon>
        <taxon>Basidiomycota</taxon>
        <taxon>Agaricomycotina</taxon>
        <taxon>Agaricomycetes</taxon>
        <taxon>Agaricomycetidae</taxon>
        <taxon>Agaricales</taxon>
        <taxon>Tricholomatineae</taxon>
        <taxon>Lyophyllaceae</taxon>
        <taxon>Tricholomella</taxon>
    </lineage>
</organism>
<evidence type="ECO:0000256" key="14">
    <source>
        <dbReference type="ARBA" id="ARBA00061589"/>
    </source>
</evidence>
<reference evidence="18 19" key="1">
    <citation type="journal article" date="2020" name="ISME J.">
        <title>Uncovering the hidden diversity of litter-decomposition mechanisms in mushroom-forming fungi.</title>
        <authorList>
            <person name="Floudas D."/>
            <person name="Bentzer J."/>
            <person name="Ahren D."/>
            <person name="Johansson T."/>
            <person name="Persson P."/>
            <person name="Tunlid A."/>
        </authorList>
    </citation>
    <scope>NUCLEOTIDE SEQUENCE [LARGE SCALE GENOMIC DNA]</scope>
    <source>
        <strain evidence="18 19">CBS 661.87</strain>
    </source>
</reference>
<keyword evidence="8" id="KW-0479">Metal-binding</keyword>
<dbReference type="CDD" id="cd02922">
    <property type="entry name" value="FCB2_FMN"/>
    <property type="match status" value="1"/>
</dbReference>
<dbReference type="GO" id="GO:0005758">
    <property type="term" value="C:mitochondrial intermembrane space"/>
    <property type="evidence" value="ECO:0007669"/>
    <property type="project" value="UniProtKB-SubCell"/>
</dbReference>